<dbReference type="AlphaFoldDB" id="A0A2A9E1D1"/>
<name>A0A2A9E1D1_9MICO</name>
<protein>
    <submittedName>
        <fullName evidence="2">Uncharacterized protein</fullName>
    </submittedName>
</protein>
<feature type="region of interest" description="Disordered" evidence="1">
    <location>
        <begin position="1"/>
        <end position="35"/>
    </location>
</feature>
<gene>
    <name evidence="2" type="ORF">ATL42_0484</name>
</gene>
<evidence type="ECO:0000313" key="3">
    <source>
        <dbReference type="Proteomes" id="UP000225548"/>
    </source>
</evidence>
<proteinExistence type="predicted"/>
<dbReference type="RefSeq" id="WP_098456268.1">
    <property type="nucleotide sequence ID" value="NZ_PDJG01000001.1"/>
</dbReference>
<sequence>MSPSPAEDGSTGPDPLGPAPSWREQKSANAAHQAAELERRRLARTAQARAMIADFVVAARAGGVPTERFTARSYDGRATYRTTVDGWFLRKNRSVGIGADGEFYVLTVQGSLRALVRGAVLAPSDPPLVLGDGARDGESIDLREALDRALHPERQS</sequence>
<dbReference type="OrthoDB" id="3254362at2"/>
<dbReference type="Proteomes" id="UP000225548">
    <property type="component" value="Unassembled WGS sequence"/>
</dbReference>
<reference evidence="2 3" key="1">
    <citation type="submission" date="2017-10" db="EMBL/GenBank/DDBJ databases">
        <title>Sequencing the genomes of 1000 actinobacteria strains.</title>
        <authorList>
            <person name="Klenk H.-P."/>
        </authorList>
    </citation>
    <scope>NUCLEOTIDE SEQUENCE [LARGE SCALE GENOMIC DNA]</scope>
    <source>
        <strain evidence="2 3">DSM 18966</strain>
    </source>
</reference>
<keyword evidence="3" id="KW-1185">Reference proteome</keyword>
<organism evidence="2 3">
    <name type="scientific">Sanguibacter antarcticus</name>
    <dbReference type="NCBI Taxonomy" id="372484"/>
    <lineage>
        <taxon>Bacteria</taxon>
        <taxon>Bacillati</taxon>
        <taxon>Actinomycetota</taxon>
        <taxon>Actinomycetes</taxon>
        <taxon>Micrococcales</taxon>
        <taxon>Sanguibacteraceae</taxon>
        <taxon>Sanguibacter</taxon>
    </lineage>
</organism>
<evidence type="ECO:0000313" key="2">
    <source>
        <dbReference type="EMBL" id="PFG32643.1"/>
    </source>
</evidence>
<accession>A0A2A9E1D1</accession>
<evidence type="ECO:0000256" key="1">
    <source>
        <dbReference type="SAM" id="MobiDB-lite"/>
    </source>
</evidence>
<comment type="caution">
    <text evidence="2">The sequence shown here is derived from an EMBL/GenBank/DDBJ whole genome shotgun (WGS) entry which is preliminary data.</text>
</comment>
<dbReference type="EMBL" id="PDJG01000001">
    <property type="protein sequence ID" value="PFG32643.1"/>
    <property type="molecule type" value="Genomic_DNA"/>
</dbReference>